<accession>A0ABP4S4H1</accession>
<proteinExistence type="predicted"/>
<dbReference type="EMBL" id="BAAANY010000005">
    <property type="protein sequence ID" value="GAA1667120.1"/>
    <property type="molecule type" value="Genomic_DNA"/>
</dbReference>
<keyword evidence="2" id="KW-1185">Reference proteome</keyword>
<reference evidence="2" key="1">
    <citation type="journal article" date="2019" name="Int. J. Syst. Evol. Microbiol.">
        <title>The Global Catalogue of Microorganisms (GCM) 10K type strain sequencing project: providing services to taxonomists for standard genome sequencing and annotation.</title>
        <authorList>
            <consortium name="The Broad Institute Genomics Platform"/>
            <consortium name="The Broad Institute Genome Sequencing Center for Infectious Disease"/>
            <person name="Wu L."/>
            <person name="Ma J."/>
        </authorList>
    </citation>
    <scope>NUCLEOTIDE SEQUENCE [LARGE SCALE GENOMIC DNA]</scope>
    <source>
        <strain evidence="2">JCM 14718</strain>
    </source>
</reference>
<dbReference type="RefSeq" id="WP_344308492.1">
    <property type="nucleotide sequence ID" value="NZ_BAAANY010000005.1"/>
</dbReference>
<dbReference type="Proteomes" id="UP001500618">
    <property type="component" value="Unassembled WGS sequence"/>
</dbReference>
<organism evidence="1 2">
    <name type="scientific">Fodinicola feengrottensis</name>
    <dbReference type="NCBI Taxonomy" id="435914"/>
    <lineage>
        <taxon>Bacteria</taxon>
        <taxon>Bacillati</taxon>
        <taxon>Actinomycetota</taxon>
        <taxon>Actinomycetes</taxon>
        <taxon>Mycobacteriales</taxon>
        <taxon>Fodinicola</taxon>
    </lineage>
</organism>
<evidence type="ECO:0000313" key="1">
    <source>
        <dbReference type="EMBL" id="GAA1667120.1"/>
    </source>
</evidence>
<sequence>MPYQELLAGEAVERHNSGVAGRLRYSDVRPIVLPDAFDTLAGPTSGIVELPTRLAWSGLRSFDLGDDRQLGMLYETVIREAMSTADLAGYLNAAILRRMWHRLWLPAGQRQAWEQQFPQLTHVT</sequence>
<gene>
    <name evidence="1" type="ORF">GCM10009765_15760</name>
</gene>
<evidence type="ECO:0000313" key="2">
    <source>
        <dbReference type="Proteomes" id="UP001500618"/>
    </source>
</evidence>
<comment type="caution">
    <text evidence="1">The sequence shown here is derived from an EMBL/GenBank/DDBJ whole genome shotgun (WGS) entry which is preliminary data.</text>
</comment>
<name>A0ABP4S4H1_9ACTN</name>
<protein>
    <submittedName>
        <fullName evidence="1">Uncharacterized protein</fullName>
    </submittedName>
</protein>